<reference evidence="15 16" key="1">
    <citation type="submission" date="2015-07" db="EMBL/GenBank/DDBJ databases">
        <title>The genome of Eufriesea mexicana.</title>
        <authorList>
            <person name="Pan H."/>
            <person name="Kapheim K."/>
        </authorList>
    </citation>
    <scope>NUCLEOTIDE SEQUENCE [LARGE SCALE GENOMIC DNA]</scope>
    <source>
        <strain evidence="15">0111107269</strain>
        <tissue evidence="15">Whole body</tissue>
    </source>
</reference>
<evidence type="ECO:0000313" key="15">
    <source>
        <dbReference type="EMBL" id="OAD53229.1"/>
    </source>
</evidence>
<evidence type="ECO:0000256" key="5">
    <source>
        <dbReference type="ARBA" id="ARBA00022679"/>
    </source>
</evidence>
<dbReference type="Pfam" id="PF00069">
    <property type="entry name" value="Pkinase"/>
    <property type="match status" value="1"/>
</dbReference>
<feature type="compositionally biased region" description="Low complexity" evidence="13">
    <location>
        <begin position="710"/>
        <end position="720"/>
    </location>
</feature>
<organism evidence="15 16">
    <name type="scientific">Eufriesea mexicana</name>
    <dbReference type="NCBI Taxonomy" id="516756"/>
    <lineage>
        <taxon>Eukaryota</taxon>
        <taxon>Metazoa</taxon>
        <taxon>Ecdysozoa</taxon>
        <taxon>Arthropoda</taxon>
        <taxon>Hexapoda</taxon>
        <taxon>Insecta</taxon>
        <taxon>Pterygota</taxon>
        <taxon>Neoptera</taxon>
        <taxon>Endopterygota</taxon>
        <taxon>Hymenoptera</taxon>
        <taxon>Apocrita</taxon>
        <taxon>Aculeata</taxon>
        <taxon>Apoidea</taxon>
        <taxon>Anthophila</taxon>
        <taxon>Apidae</taxon>
        <taxon>Eufriesea</taxon>
    </lineage>
</organism>
<keyword evidence="4" id="KW-0723">Serine/threonine-protein kinase</keyword>
<feature type="compositionally biased region" description="Basic and acidic residues" evidence="13">
    <location>
        <begin position="899"/>
        <end position="912"/>
    </location>
</feature>
<feature type="region of interest" description="Disordered" evidence="13">
    <location>
        <begin position="898"/>
        <end position="922"/>
    </location>
</feature>
<dbReference type="OrthoDB" id="68483at2759"/>
<evidence type="ECO:0000256" key="12">
    <source>
        <dbReference type="PROSITE-ProRule" id="PRU10141"/>
    </source>
</evidence>
<feature type="compositionally biased region" description="Basic and acidic residues" evidence="13">
    <location>
        <begin position="1166"/>
        <end position="1183"/>
    </location>
</feature>
<comment type="catalytic activity">
    <reaction evidence="10">
        <text>L-threonyl-[protein] + ATP = O-phospho-L-threonyl-[protein] + ADP + H(+)</text>
        <dbReference type="Rhea" id="RHEA:46608"/>
        <dbReference type="Rhea" id="RHEA-COMP:11060"/>
        <dbReference type="Rhea" id="RHEA-COMP:11605"/>
        <dbReference type="ChEBI" id="CHEBI:15378"/>
        <dbReference type="ChEBI" id="CHEBI:30013"/>
        <dbReference type="ChEBI" id="CHEBI:30616"/>
        <dbReference type="ChEBI" id="CHEBI:61977"/>
        <dbReference type="ChEBI" id="CHEBI:456216"/>
        <dbReference type="EC" id="2.7.11.17"/>
    </reaction>
</comment>
<dbReference type="GO" id="GO:0005516">
    <property type="term" value="F:calmodulin binding"/>
    <property type="evidence" value="ECO:0007669"/>
    <property type="project" value="UniProtKB-KW"/>
</dbReference>
<dbReference type="GO" id="GO:0004683">
    <property type="term" value="F:calcium/calmodulin-dependent protein kinase activity"/>
    <property type="evidence" value="ECO:0007669"/>
    <property type="project" value="UniProtKB-EC"/>
</dbReference>
<dbReference type="PANTHER" id="PTHR24346">
    <property type="entry name" value="MAP/MICROTUBULE AFFINITY-REGULATING KINASE"/>
    <property type="match status" value="1"/>
</dbReference>
<feature type="compositionally biased region" description="Basic and acidic residues" evidence="13">
    <location>
        <begin position="273"/>
        <end position="286"/>
    </location>
</feature>
<dbReference type="SUPFAM" id="SSF56112">
    <property type="entry name" value="Protein kinase-like (PK-like)"/>
    <property type="match status" value="1"/>
</dbReference>
<dbReference type="FunFam" id="3.30.200.20:FF:000429">
    <property type="entry name" value="Calcium/calmodulin-dependent protein kinase kinase"/>
    <property type="match status" value="1"/>
</dbReference>
<dbReference type="InterPro" id="IPR017441">
    <property type="entry name" value="Protein_kinase_ATP_BS"/>
</dbReference>
<evidence type="ECO:0000313" key="16">
    <source>
        <dbReference type="Proteomes" id="UP000250275"/>
    </source>
</evidence>
<feature type="region of interest" description="Disordered" evidence="13">
    <location>
        <begin position="957"/>
        <end position="980"/>
    </location>
</feature>
<dbReference type="InterPro" id="IPR000719">
    <property type="entry name" value="Prot_kinase_dom"/>
</dbReference>
<dbReference type="InterPro" id="IPR008271">
    <property type="entry name" value="Ser/Thr_kinase_AS"/>
</dbReference>
<keyword evidence="8 12" id="KW-0067">ATP-binding</keyword>
<feature type="region of interest" description="Disordered" evidence="13">
    <location>
        <begin position="272"/>
        <end position="296"/>
    </location>
</feature>
<evidence type="ECO:0000256" key="7">
    <source>
        <dbReference type="ARBA" id="ARBA00022777"/>
    </source>
</evidence>
<dbReference type="FunFam" id="1.10.510.10:FF:000571">
    <property type="entry name" value="Maternal embryonic leucine zipper kinase"/>
    <property type="match status" value="1"/>
</dbReference>
<sequence>MRQALSTTIFGHVVGEALEKVCRVCMLASLVGSRRRLVVICEIVEHRENCGAVLLNEESGRNVVRGFSEKRASVSLKWRPVDVGENLFAFGRRISGLSDAGHPSRKEGVCFVLGLLVDSTVGPPGRPCLEWGIPRHSAIDEESPGSISKSLTVAAPTTRDSSLDIPLDSPRSIFPLPSSTSTDQYPSIRKYEAKTTLSSKEPARFQYPSTKREARSLNVLNKSSCSLERQPRLPIDQLGLVRKSLGLNKSTDQGIEKSDDLDGKVTITLPSEEPIKSKLKDREDSARIPSSPEDISDQEIIEVRKDSALFLEESEGLPTLREILKSRSPKIVRPRRESSGYGSNLDTFDEDRRNSSTADVQDLSLFLKERRRSSTGPKRLNSRVILGRAEESLTEDIKVERMPTTEVYRKVSGAGLEMPNIEEVREILRDEAPSRQESLDNLCNLEKRVSSEDFSTRCRLLGEPADHGISPKDTPEVPTATRCQDTLTFFEPSSLSESINRLSVSPTSRSPGQVVPRCSTSTFLESNLRNVSKLSNKSNESLDKLKDTKAERPKTVASRMDEKPLYKISRTVRKTEETTQSRSVRLDDQFSVLPRSIKMYQFLSTQSEDGPDSELHLDRGISFQISKEDDVTSSMASSTESQNLSLNKSSSVFTLKSSVSSDIQMLTSAEPADDSDVRKAISPGEVGTNQRFLGDGSNVSARPIYPYCPYSPYGSPQGSPRNRRRPLRESRRVSIDNRQGALQLNQYKLLDNIGQAGQPLRHSAIDEESPGSISKSLTVAAPTTRDSSLDIPLDSPRSIFPLPSSTSTDQYPSIRKYEAKTTLSSKEPARFQYPSTKREARSLNVLNKSSCSLERQPRLPIDQLGLVRKSLGLNKSTDQGIEKSDDLDGKVTITLPSEEPIKSKLKDREDSARIPSSPEDISDQEIIEVRKDSALFLEESEGLPTLREILKSRSPKIVRPRRESSGYGSNLDTFDEDRRNSSTADVQDLSLFLKERRRSSTGPKRLNSRVILGRAEESLTEDIKVERMPTTEVYRKVSGAGLEMPNIEEVREILRDEAPSRQESLDNLCNLEKRVSSEDFSTRCRLLGEPADHGISPKDTPEVPTATRCQDTLTFFEPSSLSESINRLSVSPTSRSPGQVVPRCSTSTFLESNLRNVSKLSNKSNESLDKLKDTKAERPKTVASRMDEKPLYKISRTVRKTEETTQSRSVRLDDQFSVLPRSIKMYQFLSTQSEDGPDSELHLDRGISFQISKEDDVTSSMASSTESQNLSLNKSSSVFTLKSSVSSDIQMLTSAEPADDSDVRKAISPGEVGTNQRFLGDGSNVSARPIYPYCPYSPYGSPQGSPRNRRRPLRESRRVSIDNRQGALQLNQYKLLDNIGQGSYGIVKLVYNEEDETHYAMKILSKKKLMKKAGIFGRMAPGKKGAANPLAKVYREIALLKKLDHPNVVKLVEVLDDPDEDNLYLVFELVQRGEILQVPTDKPLDEETARKNFRDVVMGVEYLHYQRIVHRDIKPSNLLVDSDGRIKIADLGVSAELRASGELLSGPAGTPAFAAPETTTPGAHYSGTLCDVWSMGVTLYCLVTGRIPWDGAGSIIGVQAAVRSEPLKFPEKPALSEDLCNLISRMLAKDPADRITLSEIKEHIWLTSRGAEPLPSEVDNCRLPVTVTDEEVERVVTRIPKLDTLILIKTMLKQHSFQNPFLSKKSGKLAGTDTTVDSIELSPSGRNEDVTPGRKAIRNAKTERFQRTGRSNSAPDSYDWQTNGRQISIDSPLPPVTEASCQEIDIEKR</sequence>
<keyword evidence="5" id="KW-0808">Transferase</keyword>
<dbReference type="GO" id="GO:0005737">
    <property type="term" value="C:cytoplasm"/>
    <property type="evidence" value="ECO:0007669"/>
    <property type="project" value="UniProtKB-SubCell"/>
</dbReference>
<keyword evidence="16" id="KW-1185">Reference proteome</keyword>
<feature type="region of interest" description="Disordered" evidence="13">
    <location>
        <begin position="763"/>
        <end position="810"/>
    </location>
</feature>
<feature type="region of interest" description="Disordered" evidence="13">
    <location>
        <begin position="1715"/>
        <end position="1789"/>
    </location>
</feature>
<dbReference type="PROSITE" id="PS50011">
    <property type="entry name" value="PROTEIN_KINASE_DOM"/>
    <property type="match status" value="1"/>
</dbReference>
<evidence type="ECO:0000256" key="13">
    <source>
        <dbReference type="SAM" id="MobiDB-lite"/>
    </source>
</evidence>
<evidence type="ECO:0000256" key="10">
    <source>
        <dbReference type="ARBA" id="ARBA00047307"/>
    </source>
</evidence>
<feature type="domain" description="Protein kinase" evidence="14">
    <location>
        <begin position="1373"/>
        <end position="1646"/>
    </location>
</feature>
<comment type="subcellular location">
    <subcellularLocation>
        <location evidence="1">Cytoplasm</location>
    </subcellularLocation>
</comment>
<comment type="catalytic activity">
    <reaction evidence="11">
        <text>L-seryl-[protein] + ATP = O-phospho-L-seryl-[protein] + ADP + H(+)</text>
        <dbReference type="Rhea" id="RHEA:17989"/>
        <dbReference type="Rhea" id="RHEA-COMP:9863"/>
        <dbReference type="Rhea" id="RHEA-COMP:11604"/>
        <dbReference type="ChEBI" id="CHEBI:15378"/>
        <dbReference type="ChEBI" id="CHEBI:29999"/>
        <dbReference type="ChEBI" id="CHEBI:30616"/>
        <dbReference type="ChEBI" id="CHEBI:83421"/>
        <dbReference type="ChEBI" id="CHEBI:456216"/>
        <dbReference type="EC" id="2.7.11.17"/>
    </reaction>
</comment>
<dbReference type="PROSITE" id="PS00108">
    <property type="entry name" value="PROTEIN_KINASE_ST"/>
    <property type="match status" value="1"/>
</dbReference>
<evidence type="ECO:0000256" key="4">
    <source>
        <dbReference type="ARBA" id="ARBA00022527"/>
    </source>
</evidence>
<evidence type="ECO:0000256" key="11">
    <source>
        <dbReference type="ARBA" id="ARBA00047430"/>
    </source>
</evidence>
<dbReference type="Gene3D" id="3.30.200.20">
    <property type="entry name" value="Phosphorylase Kinase, domain 1"/>
    <property type="match status" value="1"/>
</dbReference>
<gene>
    <name evidence="15" type="ORF">WN48_10648</name>
</gene>
<feature type="compositionally biased region" description="Polar residues" evidence="13">
    <location>
        <begin position="1748"/>
        <end position="1769"/>
    </location>
</feature>
<dbReference type="EMBL" id="KQ768090">
    <property type="protein sequence ID" value="OAD53229.1"/>
    <property type="molecule type" value="Genomic_DNA"/>
</dbReference>
<keyword evidence="7 15" id="KW-0418">Kinase</keyword>
<accession>A0A310SG63</accession>
<evidence type="ECO:0000259" key="14">
    <source>
        <dbReference type="PROSITE" id="PS50011"/>
    </source>
</evidence>
<proteinExistence type="predicted"/>
<dbReference type="Proteomes" id="UP000250275">
    <property type="component" value="Unassembled WGS sequence"/>
</dbReference>
<feature type="compositionally biased region" description="Low complexity" evidence="13">
    <location>
        <begin position="1336"/>
        <end position="1346"/>
    </location>
</feature>
<dbReference type="InterPro" id="IPR011009">
    <property type="entry name" value="Kinase-like_dom_sf"/>
</dbReference>
<evidence type="ECO:0000256" key="9">
    <source>
        <dbReference type="ARBA" id="ARBA00022860"/>
    </source>
</evidence>
<feature type="region of interest" description="Disordered" evidence="13">
    <location>
        <begin position="140"/>
        <end position="185"/>
    </location>
</feature>
<name>A0A310SG63_9HYME</name>
<keyword evidence="6 12" id="KW-0547">Nucleotide-binding</keyword>
<keyword evidence="3" id="KW-0963">Cytoplasm</keyword>
<evidence type="ECO:0000256" key="2">
    <source>
        <dbReference type="ARBA" id="ARBA00012434"/>
    </source>
</evidence>
<dbReference type="Gene3D" id="1.10.510.10">
    <property type="entry name" value="Transferase(Phosphotransferase) domain 1"/>
    <property type="match status" value="1"/>
</dbReference>
<dbReference type="SMART" id="SM00220">
    <property type="entry name" value="S_TKc"/>
    <property type="match status" value="1"/>
</dbReference>
<feature type="region of interest" description="Disordered" evidence="13">
    <location>
        <begin position="710"/>
        <end position="736"/>
    </location>
</feature>
<dbReference type="PANTHER" id="PTHR24346:SF77">
    <property type="entry name" value="SERINE THREONINE PROTEIN KINASE"/>
    <property type="match status" value="1"/>
</dbReference>
<dbReference type="GO" id="GO:0035556">
    <property type="term" value="P:intracellular signal transduction"/>
    <property type="evidence" value="ECO:0007669"/>
    <property type="project" value="TreeGrafter"/>
</dbReference>
<evidence type="ECO:0000256" key="8">
    <source>
        <dbReference type="ARBA" id="ARBA00022840"/>
    </source>
</evidence>
<evidence type="ECO:0000256" key="1">
    <source>
        <dbReference type="ARBA" id="ARBA00004496"/>
    </source>
</evidence>
<evidence type="ECO:0000256" key="6">
    <source>
        <dbReference type="ARBA" id="ARBA00022741"/>
    </source>
</evidence>
<dbReference type="PROSITE" id="PS00107">
    <property type="entry name" value="PROTEIN_KINASE_ATP"/>
    <property type="match status" value="1"/>
</dbReference>
<feature type="compositionally biased region" description="Basic and acidic residues" evidence="13">
    <location>
        <begin position="540"/>
        <end position="557"/>
    </location>
</feature>
<feature type="region of interest" description="Disordered" evidence="13">
    <location>
        <begin position="534"/>
        <end position="557"/>
    </location>
</feature>
<feature type="region of interest" description="Disordered" evidence="13">
    <location>
        <begin position="331"/>
        <end position="354"/>
    </location>
</feature>
<evidence type="ECO:0000256" key="3">
    <source>
        <dbReference type="ARBA" id="ARBA00022490"/>
    </source>
</evidence>
<keyword evidence="9" id="KW-0112">Calmodulin-binding</keyword>
<protein>
    <recommendedName>
        <fullName evidence="2">calcium/calmodulin-dependent protein kinase</fullName>
        <ecNumber evidence="2">2.7.11.17</ecNumber>
    </recommendedName>
</protein>
<dbReference type="GO" id="GO:0005634">
    <property type="term" value="C:nucleus"/>
    <property type="evidence" value="ECO:0007669"/>
    <property type="project" value="UniProtKB-ARBA"/>
</dbReference>
<feature type="region of interest" description="Disordered" evidence="13">
    <location>
        <begin position="1160"/>
        <end position="1183"/>
    </location>
</feature>
<feature type="region of interest" description="Disordered" evidence="13">
    <location>
        <begin position="1336"/>
        <end position="1360"/>
    </location>
</feature>
<dbReference type="EC" id="2.7.11.17" evidence="2"/>
<dbReference type="GO" id="GO:0005524">
    <property type="term" value="F:ATP binding"/>
    <property type="evidence" value="ECO:0007669"/>
    <property type="project" value="UniProtKB-UniRule"/>
</dbReference>
<feature type="binding site" evidence="12">
    <location>
        <position position="1402"/>
    </location>
    <ligand>
        <name>ATP</name>
        <dbReference type="ChEBI" id="CHEBI:30616"/>
    </ligand>
</feature>